<feature type="compositionally biased region" description="Polar residues" evidence="5">
    <location>
        <begin position="361"/>
        <end position="373"/>
    </location>
</feature>
<evidence type="ECO:0000256" key="4">
    <source>
        <dbReference type="PROSITE-ProRule" id="PRU00325"/>
    </source>
</evidence>
<keyword evidence="3" id="KW-0862">Zinc</keyword>
<feature type="compositionally biased region" description="Polar residues" evidence="5">
    <location>
        <begin position="330"/>
        <end position="353"/>
    </location>
</feature>
<feature type="domain" description="SWIM-type" evidence="6">
    <location>
        <begin position="44"/>
        <end position="76"/>
    </location>
</feature>
<name>A0A835LMN3_9MAGN</name>
<accession>A0A835LMN3</accession>
<feature type="region of interest" description="Disordered" evidence="5">
    <location>
        <begin position="115"/>
        <end position="155"/>
    </location>
</feature>
<dbReference type="PROSITE" id="PS50966">
    <property type="entry name" value="ZF_SWIM"/>
    <property type="match status" value="1"/>
</dbReference>
<dbReference type="Proteomes" id="UP000631114">
    <property type="component" value="Unassembled WGS sequence"/>
</dbReference>
<gene>
    <name evidence="7" type="ORF">IFM89_025587</name>
</gene>
<organism evidence="7 8">
    <name type="scientific">Coptis chinensis</name>
    <dbReference type="NCBI Taxonomy" id="261450"/>
    <lineage>
        <taxon>Eukaryota</taxon>
        <taxon>Viridiplantae</taxon>
        <taxon>Streptophyta</taxon>
        <taxon>Embryophyta</taxon>
        <taxon>Tracheophyta</taxon>
        <taxon>Spermatophyta</taxon>
        <taxon>Magnoliopsida</taxon>
        <taxon>Ranunculales</taxon>
        <taxon>Ranunculaceae</taxon>
        <taxon>Coptidoideae</taxon>
        <taxon>Coptis</taxon>
    </lineage>
</organism>
<evidence type="ECO:0000256" key="1">
    <source>
        <dbReference type="ARBA" id="ARBA00022723"/>
    </source>
</evidence>
<dbReference type="OrthoDB" id="1939383at2759"/>
<dbReference type="InterPro" id="IPR007527">
    <property type="entry name" value="Znf_SWIM"/>
</dbReference>
<dbReference type="AlphaFoldDB" id="A0A835LMN3"/>
<protein>
    <recommendedName>
        <fullName evidence="6">SWIM-type domain-containing protein</fullName>
    </recommendedName>
</protein>
<dbReference type="SMART" id="SM00575">
    <property type="entry name" value="ZnF_PMZ"/>
    <property type="match status" value="1"/>
</dbReference>
<keyword evidence="1" id="KW-0479">Metal-binding</keyword>
<keyword evidence="2 4" id="KW-0863">Zinc-finger</keyword>
<evidence type="ECO:0000313" key="7">
    <source>
        <dbReference type="EMBL" id="KAF9598147.1"/>
    </source>
</evidence>
<evidence type="ECO:0000256" key="5">
    <source>
        <dbReference type="SAM" id="MobiDB-lite"/>
    </source>
</evidence>
<evidence type="ECO:0000259" key="6">
    <source>
        <dbReference type="PROSITE" id="PS50966"/>
    </source>
</evidence>
<dbReference type="EMBL" id="JADFTS010000007">
    <property type="protein sequence ID" value="KAF9598147.1"/>
    <property type="molecule type" value="Genomic_DNA"/>
</dbReference>
<dbReference type="PANTHER" id="PTHR31973:SF187">
    <property type="entry name" value="MUTATOR TRANSPOSASE MUDRA PROTEIN"/>
    <property type="match status" value="1"/>
</dbReference>
<feature type="region of interest" description="Disordered" evidence="5">
    <location>
        <begin position="225"/>
        <end position="373"/>
    </location>
</feature>
<feature type="region of interest" description="Disordered" evidence="5">
    <location>
        <begin position="174"/>
        <end position="208"/>
    </location>
</feature>
<dbReference type="GO" id="GO:0008270">
    <property type="term" value="F:zinc ion binding"/>
    <property type="evidence" value="ECO:0007669"/>
    <property type="project" value="UniProtKB-KW"/>
</dbReference>
<dbReference type="InterPro" id="IPR006564">
    <property type="entry name" value="Znf_PMZ"/>
</dbReference>
<dbReference type="PANTHER" id="PTHR31973">
    <property type="entry name" value="POLYPROTEIN, PUTATIVE-RELATED"/>
    <property type="match status" value="1"/>
</dbReference>
<evidence type="ECO:0000256" key="2">
    <source>
        <dbReference type="ARBA" id="ARBA00022771"/>
    </source>
</evidence>
<reference evidence="7 8" key="1">
    <citation type="submission" date="2020-10" db="EMBL/GenBank/DDBJ databases">
        <title>The Coptis chinensis genome and diversification of protoberbering-type alkaloids.</title>
        <authorList>
            <person name="Wang B."/>
            <person name="Shu S."/>
            <person name="Song C."/>
            <person name="Liu Y."/>
        </authorList>
    </citation>
    <scope>NUCLEOTIDE SEQUENCE [LARGE SCALE GENOMIC DNA]</scope>
    <source>
        <strain evidence="7">HL-2020</strain>
        <tissue evidence="7">Leaf</tissue>
    </source>
</reference>
<sequence>MGANLELVPRVKEIIAKHLDVVKGYNVSGSTEFTFVVSTESKWWNVNLDAHSCDCKEWDLSGIPCIHVVCVISHMTIEKGINWTQYCSPFLTIRMYRRTYADYILPPLHKTTWDKEPSDVLPPMLSRRPGRPRVNRKRGEDEGPSQSTKNQRKCSKCGMIGHNKVSCQGGLVAQKGRAKKNKGGPATEKGGGSKEKGGDKVDASQETLTVPSQDTMCLELFVRLPKTPCKTQRKRQLEDPSAQALQQTKKHKNGVSASQPTTKGPTSASYSQLTTKGPTGASSSQPTTNGHATNAFQPKAKGPTGASSSQPIAMGHATSASQPKEKGPTIANSSQPTVKGRVTSASQPTTNGPTRKGRAASASQPPTLASGTQ</sequence>
<feature type="compositionally biased region" description="Basic and acidic residues" evidence="5">
    <location>
        <begin position="191"/>
        <end position="203"/>
    </location>
</feature>
<feature type="compositionally biased region" description="Polar residues" evidence="5">
    <location>
        <begin position="255"/>
        <end position="296"/>
    </location>
</feature>
<comment type="caution">
    <text evidence="7">The sequence shown here is derived from an EMBL/GenBank/DDBJ whole genome shotgun (WGS) entry which is preliminary data.</text>
</comment>
<dbReference type="Pfam" id="PF04434">
    <property type="entry name" value="SWIM"/>
    <property type="match status" value="1"/>
</dbReference>
<keyword evidence="8" id="KW-1185">Reference proteome</keyword>
<evidence type="ECO:0000256" key="3">
    <source>
        <dbReference type="ARBA" id="ARBA00022833"/>
    </source>
</evidence>
<proteinExistence type="predicted"/>
<evidence type="ECO:0000313" key="8">
    <source>
        <dbReference type="Proteomes" id="UP000631114"/>
    </source>
</evidence>